<dbReference type="PIRSF" id="PIRSF000388">
    <property type="entry name" value="Pantoate_hydroxy_MeTrfase"/>
    <property type="match status" value="1"/>
</dbReference>
<dbReference type="GO" id="GO:0000287">
    <property type="term" value="F:magnesium ion binding"/>
    <property type="evidence" value="ECO:0007669"/>
    <property type="project" value="TreeGrafter"/>
</dbReference>
<dbReference type="EC" id="2.1.2.11" evidence="7"/>
<evidence type="ECO:0000313" key="12">
    <source>
        <dbReference type="Proteomes" id="UP000505077"/>
    </source>
</evidence>
<feature type="binding site" evidence="7 9">
    <location>
        <position position="112"/>
    </location>
    <ligand>
        <name>3-methyl-2-oxobutanoate</name>
        <dbReference type="ChEBI" id="CHEBI:11851"/>
    </ligand>
</feature>
<dbReference type="Gene3D" id="3.20.20.60">
    <property type="entry name" value="Phosphoenolpyruvate-binding domains"/>
    <property type="match status" value="1"/>
</dbReference>
<dbReference type="GO" id="GO:0015940">
    <property type="term" value="P:pantothenate biosynthetic process"/>
    <property type="evidence" value="ECO:0007669"/>
    <property type="project" value="UniProtKB-UniRule"/>
</dbReference>
<dbReference type="UniPathway" id="UPA00028">
    <property type="reaction ID" value="UER00003"/>
</dbReference>
<keyword evidence="7" id="KW-0963">Cytoplasm</keyword>
<comment type="subunit">
    <text evidence="3 7">Homodecamer; pentamer of dimers.</text>
</comment>
<evidence type="ECO:0000256" key="8">
    <source>
        <dbReference type="PIRSR" id="PIRSR000388-1"/>
    </source>
</evidence>
<dbReference type="PANTHER" id="PTHR20881">
    <property type="entry name" value="3-METHYL-2-OXOBUTANOATE HYDROXYMETHYLTRANSFERASE"/>
    <property type="match status" value="1"/>
</dbReference>
<reference evidence="11 12" key="1">
    <citation type="journal article" date="2020" name="ISME J.">
        <title>Parallel Reductive Genome Evolution in Desulfovibrio Ectosymbionts Independently Acquired by Trichonympha Protists in the Termite Gut.</title>
        <authorList>
            <person name="Takeuchi M."/>
            <person name="Kuwahara H."/>
            <person name="Murakami T."/>
            <person name="Takahashi K."/>
            <person name="Kajitani R."/>
            <person name="Toyoda A."/>
            <person name="Itoh T."/>
            <person name="Ohkuma M."/>
            <person name="Hongoh Y."/>
        </authorList>
    </citation>
    <scope>NUCLEOTIDE SEQUENCE [LARGE SCALE GENOMIC DNA]</scope>
    <source>
        <strain evidence="11">ZnDsv-02</strain>
    </source>
</reference>
<feature type="binding site" evidence="7 10">
    <location>
        <position position="43"/>
    </location>
    <ligand>
        <name>Mg(2+)</name>
        <dbReference type="ChEBI" id="CHEBI:18420"/>
    </ligand>
</feature>
<evidence type="ECO:0000256" key="2">
    <source>
        <dbReference type="ARBA" id="ARBA00008676"/>
    </source>
</evidence>
<dbReference type="InterPro" id="IPR015813">
    <property type="entry name" value="Pyrv/PenolPyrv_kinase-like_dom"/>
</dbReference>
<keyword evidence="4 7" id="KW-0566">Pantothenate biosynthesis</keyword>
<dbReference type="AlphaFoldDB" id="A0A6L2R5P8"/>
<dbReference type="Proteomes" id="UP000505077">
    <property type="component" value="Unassembled WGS sequence"/>
</dbReference>
<feature type="binding site" evidence="7 9">
    <location>
        <position position="82"/>
    </location>
    <ligand>
        <name>3-methyl-2-oxobutanoate</name>
        <dbReference type="ChEBI" id="CHEBI:11851"/>
    </ligand>
</feature>
<feature type="binding site" evidence="7 9">
    <location>
        <begin position="43"/>
        <end position="44"/>
    </location>
    <ligand>
        <name>3-methyl-2-oxobutanoate</name>
        <dbReference type="ChEBI" id="CHEBI:11851"/>
    </ligand>
</feature>
<evidence type="ECO:0000256" key="3">
    <source>
        <dbReference type="ARBA" id="ARBA00011424"/>
    </source>
</evidence>
<organism evidence="11 12">
    <name type="scientific">Candidatus Desulfovibrio kirbyi</name>
    <dbReference type="NCBI Taxonomy" id="2696086"/>
    <lineage>
        <taxon>Bacteria</taxon>
        <taxon>Pseudomonadati</taxon>
        <taxon>Thermodesulfobacteriota</taxon>
        <taxon>Desulfovibrionia</taxon>
        <taxon>Desulfovibrionales</taxon>
        <taxon>Desulfovibrionaceae</taxon>
        <taxon>Desulfovibrio</taxon>
    </lineage>
</organism>
<keyword evidence="5 7" id="KW-0808">Transferase</keyword>
<evidence type="ECO:0000256" key="9">
    <source>
        <dbReference type="PIRSR" id="PIRSR000388-2"/>
    </source>
</evidence>
<dbReference type="GO" id="GO:0008168">
    <property type="term" value="F:methyltransferase activity"/>
    <property type="evidence" value="ECO:0007669"/>
    <property type="project" value="UniProtKB-KW"/>
</dbReference>
<feature type="active site" description="Proton acceptor" evidence="7 8">
    <location>
        <position position="179"/>
    </location>
</feature>
<comment type="cofactor">
    <cofactor evidence="7 10">
        <name>Mg(2+)</name>
        <dbReference type="ChEBI" id="CHEBI:18420"/>
    </cofactor>
    <text evidence="7 10">Binds 1 Mg(2+) ion per subunit.</text>
</comment>
<dbReference type="CDD" id="cd06557">
    <property type="entry name" value="KPHMT-like"/>
    <property type="match status" value="1"/>
</dbReference>
<feature type="binding site" evidence="7 10">
    <location>
        <position position="82"/>
    </location>
    <ligand>
        <name>Mg(2+)</name>
        <dbReference type="ChEBI" id="CHEBI:18420"/>
    </ligand>
</feature>
<sequence length="272" mass="28861">MKNTVTTFQEAKGREKLVMLTAYDYSTARIMDECGVNALLVGDSLGNVMLGHPNTLSVTLDDMLRACASVARAANSALVVCDMPFMSCHVSKQQTLRNAGRLLAEGGAHAVKIEGRYCHEVRALTRTGIPVMGHLGLTPQSVHTLGGYKVQGKTLAAAQKLLDDARALQDSGAFSLLLECVPAALAARVTRALAVPTIGIGAGLQCDGQVLVWQDMCGISQSPAKFVKKFGEVGLALRSAFTAYAEDTRNGLFPAGEHCYATTDDTLFDALV</sequence>
<dbReference type="PANTHER" id="PTHR20881:SF0">
    <property type="entry name" value="3-METHYL-2-OXOBUTANOATE HYDROXYMETHYLTRANSFERASE"/>
    <property type="match status" value="1"/>
</dbReference>
<comment type="similarity">
    <text evidence="2 7">Belongs to the PanB family.</text>
</comment>
<comment type="subcellular location">
    <subcellularLocation>
        <location evidence="7">Cytoplasm</location>
    </subcellularLocation>
</comment>
<evidence type="ECO:0000256" key="1">
    <source>
        <dbReference type="ARBA" id="ARBA00005033"/>
    </source>
</evidence>
<evidence type="ECO:0000256" key="5">
    <source>
        <dbReference type="ARBA" id="ARBA00022679"/>
    </source>
</evidence>
<evidence type="ECO:0000256" key="10">
    <source>
        <dbReference type="PIRSR" id="PIRSR000388-3"/>
    </source>
</evidence>
<dbReference type="NCBIfam" id="TIGR00222">
    <property type="entry name" value="panB"/>
    <property type="match status" value="1"/>
</dbReference>
<dbReference type="Pfam" id="PF02548">
    <property type="entry name" value="Pantoate_transf"/>
    <property type="match status" value="1"/>
</dbReference>
<dbReference type="GO" id="GO:0032259">
    <property type="term" value="P:methylation"/>
    <property type="evidence" value="ECO:0007669"/>
    <property type="project" value="UniProtKB-KW"/>
</dbReference>
<name>A0A6L2R5P8_9BACT</name>
<dbReference type="GO" id="GO:0005737">
    <property type="term" value="C:cytoplasm"/>
    <property type="evidence" value="ECO:0007669"/>
    <property type="project" value="UniProtKB-SubCell"/>
</dbReference>
<keyword evidence="7 10" id="KW-0479">Metal-binding</keyword>
<dbReference type="EMBL" id="BLLL01000006">
    <property type="protein sequence ID" value="GFH62843.1"/>
    <property type="molecule type" value="Genomic_DNA"/>
</dbReference>
<evidence type="ECO:0000256" key="7">
    <source>
        <dbReference type="HAMAP-Rule" id="MF_00156"/>
    </source>
</evidence>
<dbReference type="GO" id="GO:0003864">
    <property type="term" value="F:3-methyl-2-oxobutanoate hydroxymethyltransferase activity"/>
    <property type="evidence" value="ECO:0007669"/>
    <property type="project" value="UniProtKB-UniRule"/>
</dbReference>
<dbReference type="FunFam" id="3.20.20.60:FF:000003">
    <property type="entry name" value="3-methyl-2-oxobutanoate hydroxymethyltransferase"/>
    <property type="match status" value="1"/>
</dbReference>
<dbReference type="InterPro" id="IPR040442">
    <property type="entry name" value="Pyrv_kinase-like_dom_sf"/>
</dbReference>
<comment type="pathway">
    <text evidence="1 7">Cofactor biosynthesis; (R)-pantothenate biosynthesis; (R)-pantoate from 3-methyl-2-oxobutanoate: step 1/2.</text>
</comment>
<keyword evidence="7 10" id="KW-0460">Magnesium</keyword>
<accession>A0A6L2R5P8</accession>
<dbReference type="NCBIfam" id="NF001452">
    <property type="entry name" value="PRK00311.1"/>
    <property type="match status" value="1"/>
</dbReference>
<gene>
    <name evidence="7 11" type="primary">panB</name>
    <name evidence="11" type="ORF">ZNDK_0614</name>
</gene>
<dbReference type="HAMAP" id="MF_00156">
    <property type="entry name" value="PanB"/>
    <property type="match status" value="1"/>
</dbReference>
<evidence type="ECO:0000256" key="4">
    <source>
        <dbReference type="ARBA" id="ARBA00022655"/>
    </source>
</evidence>
<protein>
    <recommendedName>
        <fullName evidence="7">3-methyl-2-oxobutanoate hydroxymethyltransferase</fullName>
        <ecNumber evidence="7">2.1.2.11</ecNumber>
    </recommendedName>
    <alternativeName>
        <fullName evidence="7">Ketopantoate hydroxymethyltransferase</fullName>
        <shortName evidence="7">KPHMT</shortName>
    </alternativeName>
</protein>
<dbReference type="InterPro" id="IPR003700">
    <property type="entry name" value="Pantoate_hydroxy_MeTrfase"/>
</dbReference>
<dbReference type="SUPFAM" id="SSF51621">
    <property type="entry name" value="Phosphoenolpyruvate/pyruvate domain"/>
    <property type="match status" value="1"/>
</dbReference>
<comment type="function">
    <text evidence="6 7">Catalyzes the reversible reaction in which hydroxymethyl group from 5,10-methylenetetrahydrofolate is transferred onto alpha-ketoisovalerate to form ketopantoate.</text>
</comment>
<comment type="catalytic activity">
    <reaction evidence="7">
        <text>(6R)-5,10-methylene-5,6,7,8-tetrahydrofolate + 3-methyl-2-oxobutanoate + H2O = 2-dehydropantoate + (6S)-5,6,7,8-tetrahydrofolate</text>
        <dbReference type="Rhea" id="RHEA:11824"/>
        <dbReference type="ChEBI" id="CHEBI:11561"/>
        <dbReference type="ChEBI" id="CHEBI:11851"/>
        <dbReference type="ChEBI" id="CHEBI:15377"/>
        <dbReference type="ChEBI" id="CHEBI:15636"/>
        <dbReference type="ChEBI" id="CHEBI:57453"/>
        <dbReference type="EC" id="2.1.2.11"/>
    </reaction>
</comment>
<evidence type="ECO:0000313" key="11">
    <source>
        <dbReference type="EMBL" id="GFH62843.1"/>
    </source>
</evidence>
<comment type="caution">
    <text evidence="11">The sequence shown here is derived from an EMBL/GenBank/DDBJ whole genome shotgun (WGS) entry which is preliminary data.</text>
</comment>
<feature type="binding site" evidence="7 10">
    <location>
        <position position="114"/>
    </location>
    <ligand>
        <name>Mg(2+)</name>
        <dbReference type="ChEBI" id="CHEBI:18420"/>
    </ligand>
</feature>
<keyword evidence="11" id="KW-0489">Methyltransferase</keyword>
<proteinExistence type="inferred from homology"/>
<evidence type="ECO:0000256" key="6">
    <source>
        <dbReference type="ARBA" id="ARBA00056497"/>
    </source>
</evidence>